<dbReference type="OrthoDB" id="410701at2759"/>
<reference evidence="2" key="1">
    <citation type="submission" date="2021-02" db="EMBL/GenBank/DDBJ databases">
        <authorList>
            <person name="Dougan E. K."/>
            <person name="Rhodes N."/>
            <person name="Thang M."/>
            <person name="Chan C."/>
        </authorList>
    </citation>
    <scope>NUCLEOTIDE SEQUENCE</scope>
</reference>
<dbReference type="PANTHER" id="PTHR42964">
    <property type="entry name" value="ENOYL-COA HYDRATASE"/>
    <property type="match status" value="1"/>
</dbReference>
<name>A0A813FRV4_POLGL</name>
<dbReference type="SUPFAM" id="SSF52096">
    <property type="entry name" value="ClpP/crotonase"/>
    <property type="match status" value="1"/>
</dbReference>
<evidence type="ECO:0000313" key="3">
    <source>
        <dbReference type="Proteomes" id="UP000654075"/>
    </source>
</evidence>
<accession>A0A813FRV4</accession>
<keyword evidence="3" id="KW-1185">Reference proteome</keyword>
<gene>
    <name evidence="2" type="ORF">PGLA1383_LOCUS31144</name>
</gene>
<protein>
    <submittedName>
        <fullName evidence="2">Uncharacterized protein</fullName>
    </submittedName>
</protein>
<dbReference type="EMBL" id="CAJNNV010025246">
    <property type="protein sequence ID" value="CAE8613377.1"/>
    <property type="molecule type" value="Genomic_DNA"/>
</dbReference>
<proteinExistence type="inferred from homology"/>
<dbReference type="Pfam" id="PF00378">
    <property type="entry name" value="ECH_1"/>
    <property type="match status" value="1"/>
</dbReference>
<dbReference type="PANTHER" id="PTHR42964:SF1">
    <property type="entry name" value="POLYKETIDE BIOSYNTHESIS ENOYL-COA HYDRATASE PKSH-RELATED"/>
    <property type="match status" value="1"/>
</dbReference>
<dbReference type="Gene3D" id="3.90.226.10">
    <property type="entry name" value="2-enoyl-CoA Hydratase, Chain A, domain 1"/>
    <property type="match status" value="1"/>
</dbReference>
<dbReference type="InterPro" id="IPR051683">
    <property type="entry name" value="Enoyl-CoA_Hydratase/Isomerase"/>
</dbReference>
<dbReference type="Proteomes" id="UP000654075">
    <property type="component" value="Unassembled WGS sequence"/>
</dbReference>
<comment type="similarity">
    <text evidence="1">Belongs to the enoyl-CoA hydratase/isomerase family.</text>
</comment>
<sequence length="225" mass="25125">MRKLESNTAADVGKELDTGKDLPAFKADIPGMSVMTLDVPSVQSKDAWNSFLQLLSLADGMVILRLNDVVDLDEEGYLAHSPFLAEVYEVVDSRPMFVVCVCKGPIRASMMMLVAISQLVLATKEATFGFPNYRHDQHPITSVALKKRISEQVQRRLALVGNALGACEAQRLGLVDFVGEEESVENEISRLIYRNCSPSKQYFMYKPDLVKAMREKEEAEDFLDS</sequence>
<evidence type="ECO:0000256" key="1">
    <source>
        <dbReference type="ARBA" id="ARBA00005254"/>
    </source>
</evidence>
<organism evidence="2 3">
    <name type="scientific">Polarella glacialis</name>
    <name type="common">Dinoflagellate</name>
    <dbReference type="NCBI Taxonomy" id="89957"/>
    <lineage>
        <taxon>Eukaryota</taxon>
        <taxon>Sar</taxon>
        <taxon>Alveolata</taxon>
        <taxon>Dinophyceae</taxon>
        <taxon>Suessiales</taxon>
        <taxon>Suessiaceae</taxon>
        <taxon>Polarella</taxon>
    </lineage>
</organism>
<evidence type="ECO:0000313" key="2">
    <source>
        <dbReference type="EMBL" id="CAE8613377.1"/>
    </source>
</evidence>
<dbReference type="InterPro" id="IPR001753">
    <property type="entry name" value="Enoyl-CoA_hydra/iso"/>
</dbReference>
<dbReference type="InterPro" id="IPR029045">
    <property type="entry name" value="ClpP/crotonase-like_dom_sf"/>
</dbReference>
<comment type="caution">
    <text evidence="2">The sequence shown here is derived from an EMBL/GenBank/DDBJ whole genome shotgun (WGS) entry which is preliminary data.</text>
</comment>
<dbReference type="AlphaFoldDB" id="A0A813FRV4"/>